<dbReference type="GO" id="GO:0005506">
    <property type="term" value="F:iron ion binding"/>
    <property type="evidence" value="ECO:0007669"/>
    <property type="project" value="InterPro"/>
</dbReference>
<dbReference type="SUPFAM" id="SSF48264">
    <property type="entry name" value="Cytochrome P450"/>
    <property type="match status" value="1"/>
</dbReference>
<evidence type="ECO:0000256" key="11">
    <source>
        <dbReference type="SAM" id="Phobius"/>
    </source>
</evidence>
<accession>J3PB91</accession>
<dbReference type="eggNOG" id="KOG0157">
    <property type="taxonomic scope" value="Eukaryota"/>
</dbReference>
<feature type="binding site" description="axial binding residue" evidence="8">
    <location>
        <position position="466"/>
    </location>
    <ligand>
        <name>heme</name>
        <dbReference type="ChEBI" id="CHEBI:30413"/>
    </ligand>
    <ligandPart>
        <name>Fe</name>
        <dbReference type="ChEBI" id="CHEBI:18248"/>
    </ligandPart>
</feature>
<dbReference type="RefSeq" id="XP_009226904.1">
    <property type="nucleotide sequence ID" value="XM_009228640.1"/>
</dbReference>
<dbReference type="Gene3D" id="1.10.630.10">
    <property type="entry name" value="Cytochrome P450"/>
    <property type="match status" value="1"/>
</dbReference>
<keyword evidence="3 8" id="KW-0349">Heme</keyword>
<dbReference type="GO" id="GO:0020037">
    <property type="term" value="F:heme binding"/>
    <property type="evidence" value="ECO:0007669"/>
    <property type="project" value="InterPro"/>
</dbReference>
<evidence type="ECO:0000313" key="13">
    <source>
        <dbReference type="EnsemblFungi" id="EJT71507"/>
    </source>
</evidence>
<dbReference type="Proteomes" id="UP000006039">
    <property type="component" value="Unassembled WGS sequence"/>
</dbReference>
<gene>
    <name evidence="13" type="primary">20351222</name>
    <name evidence="12" type="ORF">GGTG_10764</name>
</gene>
<evidence type="ECO:0000256" key="5">
    <source>
        <dbReference type="ARBA" id="ARBA00023002"/>
    </source>
</evidence>
<feature type="compositionally biased region" description="Gly residues" evidence="10">
    <location>
        <begin position="292"/>
        <end position="307"/>
    </location>
</feature>
<dbReference type="GO" id="GO:0016705">
    <property type="term" value="F:oxidoreductase activity, acting on paired donors, with incorporation or reduction of molecular oxygen"/>
    <property type="evidence" value="ECO:0007669"/>
    <property type="project" value="InterPro"/>
</dbReference>
<dbReference type="CDD" id="cd11058">
    <property type="entry name" value="CYP60B-like"/>
    <property type="match status" value="1"/>
</dbReference>
<keyword evidence="11" id="KW-0812">Transmembrane</keyword>
<evidence type="ECO:0008006" key="15">
    <source>
        <dbReference type="Google" id="ProtNLM"/>
    </source>
</evidence>
<evidence type="ECO:0000256" key="3">
    <source>
        <dbReference type="ARBA" id="ARBA00022617"/>
    </source>
</evidence>
<dbReference type="InterPro" id="IPR036396">
    <property type="entry name" value="Cyt_P450_sf"/>
</dbReference>
<dbReference type="InterPro" id="IPR017972">
    <property type="entry name" value="Cyt_P450_CS"/>
</dbReference>
<keyword evidence="7 9" id="KW-0503">Monooxygenase</keyword>
<comment type="similarity">
    <text evidence="2 9">Belongs to the cytochrome P450 family.</text>
</comment>
<reference evidence="14" key="1">
    <citation type="submission" date="2010-07" db="EMBL/GenBank/DDBJ databases">
        <title>The genome sequence of Gaeumannomyces graminis var. tritici strain R3-111a-1.</title>
        <authorList>
            <consortium name="The Broad Institute Genome Sequencing Platform"/>
            <person name="Ma L.-J."/>
            <person name="Dead R."/>
            <person name="Young S."/>
            <person name="Zeng Q."/>
            <person name="Koehrsen M."/>
            <person name="Alvarado L."/>
            <person name="Berlin A."/>
            <person name="Chapman S.B."/>
            <person name="Chen Z."/>
            <person name="Freedman E."/>
            <person name="Gellesch M."/>
            <person name="Goldberg J."/>
            <person name="Griggs A."/>
            <person name="Gujja S."/>
            <person name="Heilman E.R."/>
            <person name="Heiman D."/>
            <person name="Hepburn T."/>
            <person name="Howarth C."/>
            <person name="Jen D."/>
            <person name="Larson L."/>
            <person name="Mehta T."/>
            <person name="Neiman D."/>
            <person name="Pearson M."/>
            <person name="Roberts A."/>
            <person name="Saif S."/>
            <person name="Shea T."/>
            <person name="Shenoy N."/>
            <person name="Sisk P."/>
            <person name="Stolte C."/>
            <person name="Sykes S."/>
            <person name="Walk T."/>
            <person name="White J."/>
            <person name="Yandava C."/>
            <person name="Haas B."/>
            <person name="Nusbaum C."/>
            <person name="Birren B."/>
        </authorList>
    </citation>
    <scope>NUCLEOTIDE SEQUENCE [LARGE SCALE GENOMIC DNA]</scope>
    <source>
        <strain evidence="14">R3-111a-1</strain>
    </source>
</reference>
<dbReference type="InterPro" id="IPR002401">
    <property type="entry name" value="Cyt_P450_E_grp-I"/>
</dbReference>
<dbReference type="EMBL" id="GL385400">
    <property type="protein sequence ID" value="EJT71507.1"/>
    <property type="molecule type" value="Genomic_DNA"/>
</dbReference>
<evidence type="ECO:0000256" key="4">
    <source>
        <dbReference type="ARBA" id="ARBA00022723"/>
    </source>
</evidence>
<keyword evidence="14" id="KW-1185">Reference proteome</keyword>
<dbReference type="GO" id="GO:0004497">
    <property type="term" value="F:monooxygenase activity"/>
    <property type="evidence" value="ECO:0007669"/>
    <property type="project" value="UniProtKB-KW"/>
</dbReference>
<dbReference type="PROSITE" id="PS00086">
    <property type="entry name" value="CYTOCHROME_P450"/>
    <property type="match status" value="1"/>
</dbReference>
<feature type="region of interest" description="Disordered" evidence="10">
    <location>
        <begin position="290"/>
        <end position="309"/>
    </location>
</feature>
<dbReference type="GeneID" id="20351222"/>
<keyword evidence="11" id="KW-1133">Transmembrane helix</keyword>
<evidence type="ECO:0000256" key="10">
    <source>
        <dbReference type="SAM" id="MobiDB-lite"/>
    </source>
</evidence>
<dbReference type="InterPro" id="IPR001128">
    <property type="entry name" value="Cyt_P450"/>
</dbReference>
<dbReference type="PANTHER" id="PTHR24305">
    <property type="entry name" value="CYTOCHROME P450"/>
    <property type="match status" value="1"/>
</dbReference>
<dbReference type="STRING" id="644352.J3PB91"/>
<keyword evidence="6 8" id="KW-0408">Iron</keyword>
<evidence type="ECO:0000256" key="6">
    <source>
        <dbReference type="ARBA" id="ARBA00023004"/>
    </source>
</evidence>
<organism evidence="12">
    <name type="scientific">Gaeumannomyces tritici (strain R3-111a-1)</name>
    <name type="common">Wheat and barley take-all root rot fungus</name>
    <name type="synonym">Gaeumannomyces graminis var. tritici</name>
    <dbReference type="NCBI Taxonomy" id="644352"/>
    <lineage>
        <taxon>Eukaryota</taxon>
        <taxon>Fungi</taxon>
        <taxon>Dikarya</taxon>
        <taxon>Ascomycota</taxon>
        <taxon>Pezizomycotina</taxon>
        <taxon>Sordariomycetes</taxon>
        <taxon>Sordariomycetidae</taxon>
        <taxon>Magnaporthales</taxon>
        <taxon>Magnaporthaceae</taxon>
        <taxon>Gaeumannomyces</taxon>
    </lineage>
</organism>
<dbReference type="PRINTS" id="PR00385">
    <property type="entry name" value="P450"/>
</dbReference>
<evidence type="ECO:0000256" key="1">
    <source>
        <dbReference type="ARBA" id="ARBA00001971"/>
    </source>
</evidence>
<dbReference type="HOGENOM" id="CLU_001570_14_11_1"/>
<comment type="cofactor">
    <cofactor evidence="1 8">
        <name>heme</name>
        <dbReference type="ChEBI" id="CHEBI:30413"/>
    </cofactor>
</comment>
<evidence type="ECO:0000313" key="14">
    <source>
        <dbReference type="Proteomes" id="UP000006039"/>
    </source>
</evidence>
<proteinExistence type="inferred from homology"/>
<keyword evidence="4 8" id="KW-0479">Metal-binding</keyword>
<protein>
    <recommendedName>
        <fullName evidence="15">Isotrichodermin C-15 hydroxylase</fullName>
    </recommendedName>
</protein>
<keyword evidence="11" id="KW-0472">Membrane</keyword>
<evidence type="ECO:0000256" key="7">
    <source>
        <dbReference type="ARBA" id="ARBA00023033"/>
    </source>
</evidence>
<dbReference type="VEuPathDB" id="FungiDB:GGTG_10764"/>
<evidence type="ECO:0000313" key="12">
    <source>
        <dbReference type="EMBL" id="EJT71507.1"/>
    </source>
</evidence>
<evidence type="ECO:0000256" key="8">
    <source>
        <dbReference type="PIRSR" id="PIRSR602401-1"/>
    </source>
</evidence>
<dbReference type="OrthoDB" id="1470350at2759"/>
<sequence>MQLESAVGLLAGTSWTTLLCYGVNTLAVLWLLSVLWQLCSDPLAGIPGPVYCRFSRLPYIYWVCSGQLPFRVKQLHDQYGEVFRIAPDEVQFIHPDAWKDIFGFKSQGGNEFPKDLRFYPMPPDGVRDILTADHASHGRQRRMLSHAFSEKTLREQEAIITSYIDYMVQKLRGMAAEQAGDGHALADMVKWYNYCAFDIIGDLTFGKPFFCLAESKYHPWVSTIFSSTKAGIFANNADYLPAVKWLVIAAVVALKPALVRDRWDRLKYSVARVTERLEAGTGRPDFMSRIMGEGGKAGGGGGGGGGPDLSRKELDANADLFVFAGSETTSTLLSGCTFLVLSHPEVHRRLVAEIRGRFGRPEDISFTTAQQLPYLTAVIQETFRLYPPIPVGPPRKVPEGGGRVCGHFLPKGTAVAVTQYAAGHSAANFANPESFVPERWLPDADPRFQGDRRRAVQPFSIGPRNCIGQNLAWAEIRTALIKMLWNFDAELAPESAGWIKQPVFGLWEKPPLMVNLTPREI</sequence>
<reference evidence="12" key="3">
    <citation type="submission" date="2010-09" db="EMBL/GenBank/DDBJ databases">
        <title>Annotation of Gaeumannomyces graminis var. tritici R3-111a-1.</title>
        <authorList>
            <consortium name="The Broad Institute Genome Sequencing Platform"/>
            <person name="Ma L.-J."/>
            <person name="Dead R."/>
            <person name="Young S.K."/>
            <person name="Zeng Q."/>
            <person name="Gargeya S."/>
            <person name="Fitzgerald M."/>
            <person name="Haas B."/>
            <person name="Abouelleil A."/>
            <person name="Alvarado L."/>
            <person name="Arachchi H.M."/>
            <person name="Berlin A."/>
            <person name="Brown A."/>
            <person name="Chapman S.B."/>
            <person name="Chen Z."/>
            <person name="Dunbar C."/>
            <person name="Freedman E."/>
            <person name="Gearin G."/>
            <person name="Gellesch M."/>
            <person name="Goldberg J."/>
            <person name="Griggs A."/>
            <person name="Gujja S."/>
            <person name="Heiman D."/>
            <person name="Howarth C."/>
            <person name="Larson L."/>
            <person name="Lui A."/>
            <person name="MacDonald P.J.P."/>
            <person name="Mehta T."/>
            <person name="Montmayeur A."/>
            <person name="Murphy C."/>
            <person name="Neiman D."/>
            <person name="Pearson M."/>
            <person name="Priest M."/>
            <person name="Roberts A."/>
            <person name="Saif S."/>
            <person name="Shea T."/>
            <person name="Shenoy N."/>
            <person name="Sisk P."/>
            <person name="Stolte C."/>
            <person name="Sykes S."/>
            <person name="Yandava C."/>
            <person name="Wortman J."/>
            <person name="Nusbaum C."/>
            <person name="Birren B."/>
        </authorList>
    </citation>
    <scope>NUCLEOTIDE SEQUENCE</scope>
    <source>
        <strain evidence="12">R3-111a-1</strain>
    </source>
</reference>
<evidence type="ECO:0000256" key="9">
    <source>
        <dbReference type="RuleBase" id="RU000461"/>
    </source>
</evidence>
<dbReference type="Pfam" id="PF00067">
    <property type="entry name" value="p450"/>
    <property type="match status" value="1"/>
</dbReference>
<dbReference type="PANTHER" id="PTHR24305:SF230">
    <property type="entry name" value="P450, PUTATIVE (EUROFUNG)-RELATED"/>
    <property type="match status" value="1"/>
</dbReference>
<name>J3PB91_GAET3</name>
<reference evidence="12" key="2">
    <citation type="submission" date="2010-07" db="EMBL/GenBank/DDBJ databases">
        <authorList>
            <consortium name="The Broad Institute Genome Sequencing Platform"/>
            <consortium name="Broad Institute Genome Sequencing Center for Infectious Disease"/>
            <person name="Ma L.-J."/>
            <person name="Dead R."/>
            <person name="Young S."/>
            <person name="Zeng Q."/>
            <person name="Koehrsen M."/>
            <person name="Alvarado L."/>
            <person name="Berlin A."/>
            <person name="Chapman S.B."/>
            <person name="Chen Z."/>
            <person name="Freedman E."/>
            <person name="Gellesch M."/>
            <person name="Goldberg J."/>
            <person name="Griggs A."/>
            <person name="Gujja S."/>
            <person name="Heilman E.R."/>
            <person name="Heiman D."/>
            <person name="Hepburn T."/>
            <person name="Howarth C."/>
            <person name="Jen D."/>
            <person name="Larson L."/>
            <person name="Mehta T."/>
            <person name="Neiman D."/>
            <person name="Pearson M."/>
            <person name="Roberts A."/>
            <person name="Saif S."/>
            <person name="Shea T."/>
            <person name="Shenoy N."/>
            <person name="Sisk P."/>
            <person name="Stolte C."/>
            <person name="Sykes S."/>
            <person name="Walk T."/>
            <person name="White J."/>
            <person name="Yandava C."/>
            <person name="Haas B."/>
            <person name="Nusbaum C."/>
            <person name="Birren B."/>
        </authorList>
    </citation>
    <scope>NUCLEOTIDE SEQUENCE</scope>
    <source>
        <strain evidence="12">R3-111a-1</strain>
    </source>
</reference>
<feature type="transmembrane region" description="Helical" evidence="11">
    <location>
        <begin position="7"/>
        <end position="32"/>
    </location>
</feature>
<dbReference type="InterPro" id="IPR050121">
    <property type="entry name" value="Cytochrome_P450_monoxygenase"/>
</dbReference>
<evidence type="ECO:0000256" key="2">
    <source>
        <dbReference type="ARBA" id="ARBA00010617"/>
    </source>
</evidence>
<dbReference type="EnsemblFungi" id="EJT71507">
    <property type="protein sequence ID" value="EJT71507"/>
    <property type="gene ID" value="GGTG_10764"/>
</dbReference>
<reference evidence="13" key="4">
    <citation type="journal article" date="2015" name="G3 (Bethesda)">
        <title>Genome sequences of three phytopathogenic species of the Magnaporthaceae family of fungi.</title>
        <authorList>
            <person name="Okagaki L.H."/>
            <person name="Nunes C.C."/>
            <person name="Sailsbery J."/>
            <person name="Clay B."/>
            <person name="Brown D."/>
            <person name="John T."/>
            <person name="Oh Y."/>
            <person name="Young N."/>
            <person name="Fitzgerald M."/>
            <person name="Haas B.J."/>
            <person name="Zeng Q."/>
            <person name="Young S."/>
            <person name="Adiconis X."/>
            <person name="Fan L."/>
            <person name="Levin J.Z."/>
            <person name="Mitchell T.K."/>
            <person name="Okubara P.A."/>
            <person name="Farman M.L."/>
            <person name="Kohn L.M."/>
            <person name="Birren B."/>
            <person name="Ma L.-J."/>
            <person name="Dean R.A."/>
        </authorList>
    </citation>
    <scope>NUCLEOTIDE SEQUENCE</scope>
    <source>
        <strain evidence="13">R3-111a-1</strain>
    </source>
</reference>
<reference evidence="13" key="5">
    <citation type="submission" date="2018-04" db="UniProtKB">
        <authorList>
            <consortium name="EnsemblFungi"/>
        </authorList>
    </citation>
    <scope>IDENTIFICATION</scope>
    <source>
        <strain evidence="13">R3-111a-1</strain>
    </source>
</reference>
<dbReference type="PRINTS" id="PR00463">
    <property type="entry name" value="EP450I"/>
</dbReference>
<dbReference type="AlphaFoldDB" id="J3PB91"/>
<keyword evidence="5 9" id="KW-0560">Oxidoreductase</keyword>